<feature type="region of interest" description="Disordered" evidence="1">
    <location>
        <begin position="39"/>
        <end position="60"/>
    </location>
</feature>
<name>A0A542DR94_AMYCI</name>
<dbReference type="EMBL" id="VFML01000001">
    <property type="protein sequence ID" value="TQJ05632.1"/>
    <property type="molecule type" value="Genomic_DNA"/>
</dbReference>
<feature type="compositionally biased region" description="Low complexity" evidence="1">
    <location>
        <begin position="216"/>
        <end position="229"/>
    </location>
</feature>
<feature type="compositionally biased region" description="Basic and acidic residues" evidence="1">
    <location>
        <begin position="178"/>
        <end position="204"/>
    </location>
</feature>
<comment type="caution">
    <text evidence="2">The sequence shown here is derived from an EMBL/GenBank/DDBJ whole genome shotgun (WGS) entry which is preliminary data.</text>
</comment>
<protein>
    <submittedName>
        <fullName evidence="2">Uncharacterized protein</fullName>
    </submittedName>
</protein>
<dbReference type="AlphaFoldDB" id="A0A542DR94"/>
<sequence length="274" mass="28824">MAVIAISSVCTVILADIPAAVSPSAPARLNDPVPRYAGRAAAHRGRGRARRAASGAQQRGLLRSRLGACRPGPALRAAVRGTRPRQWPAPQPAVPPDAAHPGRRCPQGLLLERFRRTDPGPGRPGVRAGGAGRAARRPGRAGLAGRRGRAAVAGGVPCRTTRDPARAGPPDQRQQGRVRGDRADGRTRRVRPVREDAGVAERRTGRGTPVVRPGTRAGRAVRPEPAAARARPRGPRSYPHLSRRGRARPDGHLHPGDTDGITTALLAFLPASTS</sequence>
<feature type="region of interest" description="Disordered" evidence="1">
    <location>
        <begin position="79"/>
        <end position="260"/>
    </location>
</feature>
<keyword evidence="3" id="KW-1185">Reference proteome</keyword>
<evidence type="ECO:0000256" key="1">
    <source>
        <dbReference type="SAM" id="MobiDB-lite"/>
    </source>
</evidence>
<gene>
    <name evidence="2" type="ORF">FB471_5469</name>
</gene>
<dbReference type="Proteomes" id="UP000320876">
    <property type="component" value="Unassembled WGS sequence"/>
</dbReference>
<accession>A0A542DR94</accession>
<evidence type="ECO:0000313" key="3">
    <source>
        <dbReference type="Proteomes" id="UP000320876"/>
    </source>
</evidence>
<proteinExistence type="predicted"/>
<reference evidence="2 3" key="1">
    <citation type="submission" date="2019-06" db="EMBL/GenBank/DDBJ databases">
        <title>Sequencing the genomes of 1000 actinobacteria strains.</title>
        <authorList>
            <person name="Klenk H.-P."/>
        </authorList>
    </citation>
    <scope>NUCLEOTIDE SEQUENCE [LARGE SCALE GENOMIC DNA]</scope>
    <source>
        <strain evidence="2 3">DSM 45679</strain>
    </source>
</reference>
<organism evidence="2 3">
    <name type="scientific">Amycolatopsis cihanbeyliensis</name>
    <dbReference type="NCBI Taxonomy" id="1128664"/>
    <lineage>
        <taxon>Bacteria</taxon>
        <taxon>Bacillati</taxon>
        <taxon>Actinomycetota</taxon>
        <taxon>Actinomycetes</taxon>
        <taxon>Pseudonocardiales</taxon>
        <taxon>Pseudonocardiaceae</taxon>
        <taxon>Amycolatopsis</taxon>
    </lineage>
</organism>
<feature type="compositionally biased region" description="Basic residues" evidence="1">
    <location>
        <begin position="41"/>
        <end position="51"/>
    </location>
</feature>
<feature type="compositionally biased region" description="Low complexity" evidence="1">
    <location>
        <begin position="140"/>
        <end position="157"/>
    </location>
</feature>
<evidence type="ECO:0000313" key="2">
    <source>
        <dbReference type="EMBL" id="TQJ05632.1"/>
    </source>
</evidence>
<feature type="compositionally biased region" description="Basic and acidic residues" evidence="1">
    <location>
        <begin position="247"/>
        <end position="257"/>
    </location>
</feature>